<dbReference type="RefSeq" id="WP_123684704.1">
    <property type="nucleotide sequence ID" value="NZ_CBDRBK010000017.1"/>
</dbReference>
<dbReference type="Gene3D" id="1.10.357.10">
    <property type="entry name" value="Tetracycline Repressor, domain 2"/>
    <property type="match status" value="1"/>
</dbReference>
<protein>
    <submittedName>
        <fullName evidence="6">TetR family transcriptional regulator</fullName>
    </submittedName>
</protein>
<evidence type="ECO:0000313" key="7">
    <source>
        <dbReference type="Proteomes" id="UP000274843"/>
    </source>
</evidence>
<keyword evidence="2 4" id="KW-0238">DNA-binding</keyword>
<name>A0A3N2GYJ5_9PSEU</name>
<dbReference type="PANTHER" id="PTHR30055:SF238">
    <property type="entry name" value="MYCOFACTOCIN BIOSYNTHESIS TRANSCRIPTIONAL REGULATOR MFTR-RELATED"/>
    <property type="match status" value="1"/>
</dbReference>
<reference evidence="6 7" key="1">
    <citation type="submission" date="2018-11" db="EMBL/GenBank/DDBJ databases">
        <title>Sequencing the genomes of 1000 actinobacteria strains.</title>
        <authorList>
            <person name="Klenk H.-P."/>
        </authorList>
    </citation>
    <scope>NUCLEOTIDE SEQUENCE [LARGE SCALE GENOMIC DNA]</scope>
    <source>
        <strain evidence="6 7">DSM 44348</strain>
    </source>
</reference>
<dbReference type="GO" id="GO:0000976">
    <property type="term" value="F:transcription cis-regulatory region binding"/>
    <property type="evidence" value="ECO:0007669"/>
    <property type="project" value="TreeGrafter"/>
</dbReference>
<comment type="caution">
    <text evidence="6">The sequence shown here is derived from an EMBL/GenBank/DDBJ whole genome shotgun (WGS) entry which is preliminary data.</text>
</comment>
<dbReference type="InterPro" id="IPR050109">
    <property type="entry name" value="HTH-type_TetR-like_transc_reg"/>
</dbReference>
<dbReference type="SUPFAM" id="SSF46689">
    <property type="entry name" value="Homeodomain-like"/>
    <property type="match status" value="1"/>
</dbReference>
<dbReference type="GO" id="GO:0003700">
    <property type="term" value="F:DNA-binding transcription factor activity"/>
    <property type="evidence" value="ECO:0007669"/>
    <property type="project" value="TreeGrafter"/>
</dbReference>
<keyword evidence="7" id="KW-1185">Reference proteome</keyword>
<evidence type="ECO:0000256" key="3">
    <source>
        <dbReference type="ARBA" id="ARBA00023163"/>
    </source>
</evidence>
<dbReference type="PROSITE" id="PS50977">
    <property type="entry name" value="HTH_TETR_2"/>
    <property type="match status" value="1"/>
</dbReference>
<gene>
    <name evidence="6" type="ORF">EDD35_4124</name>
</gene>
<dbReference type="Pfam" id="PF00440">
    <property type="entry name" value="TetR_N"/>
    <property type="match status" value="1"/>
</dbReference>
<evidence type="ECO:0000256" key="2">
    <source>
        <dbReference type="ARBA" id="ARBA00023125"/>
    </source>
</evidence>
<dbReference type="InterPro" id="IPR009057">
    <property type="entry name" value="Homeodomain-like_sf"/>
</dbReference>
<dbReference type="PANTHER" id="PTHR30055">
    <property type="entry name" value="HTH-TYPE TRANSCRIPTIONAL REGULATOR RUTR"/>
    <property type="match status" value="1"/>
</dbReference>
<feature type="DNA-binding region" description="H-T-H motif" evidence="4">
    <location>
        <begin position="39"/>
        <end position="58"/>
    </location>
</feature>
<proteinExistence type="predicted"/>
<evidence type="ECO:0000256" key="1">
    <source>
        <dbReference type="ARBA" id="ARBA00023015"/>
    </source>
</evidence>
<feature type="domain" description="HTH tetR-type" evidence="5">
    <location>
        <begin position="16"/>
        <end position="76"/>
    </location>
</feature>
<evidence type="ECO:0000259" key="5">
    <source>
        <dbReference type="PROSITE" id="PS50977"/>
    </source>
</evidence>
<evidence type="ECO:0000313" key="6">
    <source>
        <dbReference type="EMBL" id="ROS41754.1"/>
    </source>
</evidence>
<dbReference type="EMBL" id="RKHY01000001">
    <property type="protein sequence ID" value="ROS41754.1"/>
    <property type="molecule type" value="Genomic_DNA"/>
</dbReference>
<sequence length="197" mass="21846">MTTTEQSLPLRERKKLRTRQALAETAVAMFTERGFDATTLDELVDAVEVSKRTFFRNFSSKEDVALTAIKQLWETYLGVLAEQPPSGPLLGVLKDALLTTLGRLDDHWYRQFLPTVRLTEGCAALHAHSLRYCAEVKAEIVRILGGGPDLGLRLLVEVVIGTWNCALAEWSPSGERDLLPVLVNRAFDTLPAALALE</sequence>
<organism evidence="6 7">
    <name type="scientific">Amycolatopsis thermoflava</name>
    <dbReference type="NCBI Taxonomy" id="84480"/>
    <lineage>
        <taxon>Bacteria</taxon>
        <taxon>Bacillati</taxon>
        <taxon>Actinomycetota</taxon>
        <taxon>Actinomycetes</taxon>
        <taxon>Pseudonocardiales</taxon>
        <taxon>Pseudonocardiaceae</taxon>
        <taxon>Amycolatopsis</taxon>
        <taxon>Amycolatopsis methanolica group</taxon>
    </lineage>
</organism>
<keyword evidence="1" id="KW-0805">Transcription regulation</keyword>
<keyword evidence="3" id="KW-0804">Transcription</keyword>
<accession>A0A3N2GYJ5</accession>
<dbReference type="Proteomes" id="UP000274843">
    <property type="component" value="Unassembled WGS sequence"/>
</dbReference>
<dbReference type="GeneID" id="301845464"/>
<dbReference type="AlphaFoldDB" id="A0A3N2GYJ5"/>
<evidence type="ECO:0000256" key="4">
    <source>
        <dbReference type="PROSITE-ProRule" id="PRU00335"/>
    </source>
</evidence>
<dbReference type="InterPro" id="IPR001647">
    <property type="entry name" value="HTH_TetR"/>
</dbReference>